<evidence type="ECO:0000256" key="2">
    <source>
        <dbReference type="SAM" id="MobiDB-lite"/>
    </source>
</evidence>
<dbReference type="InterPro" id="IPR048569">
    <property type="entry name" value="RUBC_PIKBD"/>
</dbReference>
<dbReference type="PANTHER" id="PTHR45971:SF1">
    <property type="entry name" value="RUBICON, ISOFORM A"/>
    <property type="match status" value="1"/>
</dbReference>
<dbReference type="SMART" id="SM01175">
    <property type="entry name" value="DUF4206"/>
    <property type="match status" value="1"/>
</dbReference>
<dbReference type="STRING" id="30019.A0A0M3QZF0"/>
<dbReference type="CDD" id="cd00029">
    <property type="entry name" value="C1"/>
    <property type="match status" value="1"/>
</dbReference>
<feature type="compositionally biased region" description="Low complexity" evidence="2">
    <location>
        <begin position="1"/>
        <end position="14"/>
    </location>
</feature>
<evidence type="ECO:0000313" key="4">
    <source>
        <dbReference type="EMBL" id="ALC49259.1"/>
    </source>
</evidence>
<dbReference type="EMBL" id="CP012528">
    <property type="protein sequence ID" value="ALC49259.1"/>
    <property type="molecule type" value="Genomic_DNA"/>
</dbReference>
<dbReference type="InterPro" id="IPR052428">
    <property type="entry name" value="Autophagy_HostDef_Reg"/>
</dbReference>
<sequence>MLSTGTAETTTITTKDIPPAWSSDTHRRQRDLKQQQQLLERLRRLSNQWLQEHSDNCNQQLVQTCVQILMQGLVPPPTSKTGDGGDGLQRLIEDFELLRLNEQQQQQLPAIVASNTSQFLQQWVASCLDQRCLARCIQTLLADKELLYCYYPKATAILRQSNYATALMVCLTAIQLDQRSLLHQLEWRQRRSSSQSPPRKYQIKQQQQQLRRYESLPSLKLHLPAQCLSSASSSSNSSGSHLTKQRIQLINCDDIKIWTDESKSSLSTPLPPAPPPAEIAPVKATQCISNLFSSLFSATPVYTSWYNSLLGQSEQAASLLDGLLPVNGRKLDQRRQPSLFEGVSMLDYNSSPAAVATTAPLDIGSSQSVSCSSTPYSLSSDSQLDKQSLTAFLQMSRCSHNNNTQLEKENAHFAISEACIAAIEHVKWRRHEQQQPIAVAAAPVDVAGLLLPYASDNDNDNDNNNSAEAVGLQLISRFNDQQLPKLCELKWLVSEQDAPQQLLPLPKPQQQQQLQQLEDCALLRGTQNWAPPRQQIIFTEHAPVSRSQLLQQQHYRCAGCGMQVTRQYQHHFRYCNYLGKYLCTGCHRQQLSAIPAKILQSWDFHCYPVSSFAYRLIEQMYTFPLFHVPDLNARLYAMHKVLARSRRRRQQLQYVKDFIGCCRYAKREQEFFAAVPLHITNEPDLWSMCDFVDVQNYSMIRSIEQLITLSEQHVNNCVLCLGRAFVCEYCKSAKLIFPWQRKVQRCDGCGACAHYKCWKSKSVDMCLRCERLQGRLRR</sequence>
<evidence type="ECO:0000256" key="1">
    <source>
        <dbReference type="ARBA" id="ARBA00023006"/>
    </source>
</evidence>
<reference evidence="4 5" key="1">
    <citation type="submission" date="2015-08" db="EMBL/GenBank/DDBJ databases">
        <title>Ancestral chromatin configuration constrains chromatin evolution on differentiating sex chromosomes in Drosophila.</title>
        <authorList>
            <person name="Zhou Q."/>
            <person name="Bachtrog D."/>
        </authorList>
    </citation>
    <scope>NUCLEOTIDE SEQUENCE [LARGE SCALE GENOMIC DNA]</scope>
    <source>
        <tissue evidence="4">Whole larvae</tissue>
    </source>
</reference>
<dbReference type="GO" id="GO:0006914">
    <property type="term" value="P:autophagy"/>
    <property type="evidence" value="ECO:0007669"/>
    <property type="project" value="UniProtKB-KW"/>
</dbReference>
<dbReference type="Pfam" id="PF21054">
    <property type="entry name" value="RUBC_PIKBD"/>
    <property type="match status" value="2"/>
</dbReference>
<gene>
    <name evidence="4" type="ORF">Dbus_chrXg1115</name>
</gene>
<dbReference type="AlphaFoldDB" id="A0A0M3QZF0"/>
<feature type="domain" description="Rubicon Homology" evidence="3">
    <location>
        <begin position="573"/>
        <end position="776"/>
    </location>
</feature>
<accession>A0A0M3QZF0</accession>
<dbReference type="SUPFAM" id="SSF140741">
    <property type="entry name" value="RUN domain-like"/>
    <property type="match status" value="1"/>
</dbReference>
<dbReference type="Proteomes" id="UP000494163">
    <property type="component" value="Chromosome X"/>
</dbReference>
<dbReference type="OMA" id="TSWFQRG"/>
<name>A0A0M3QZF0_DROBS</name>
<keyword evidence="1" id="KW-0072">Autophagy</keyword>
<evidence type="ECO:0000259" key="3">
    <source>
        <dbReference type="SMART" id="SM01175"/>
    </source>
</evidence>
<organism evidence="4 5">
    <name type="scientific">Drosophila busckii</name>
    <name type="common">Fruit fly</name>
    <dbReference type="NCBI Taxonomy" id="30019"/>
    <lineage>
        <taxon>Eukaryota</taxon>
        <taxon>Metazoa</taxon>
        <taxon>Ecdysozoa</taxon>
        <taxon>Arthropoda</taxon>
        <taxon>Hexapoda</taxon>
        <taxon>Insecta</taxon>
        <taxon>Pterygota</taxon>
        <taxon>Neoptera</taxon>
        <taxon>Endopterygota</taxon>
        <taxon>Diptera</taxon>
        <taxon>Brachycera</taxon>
        <taxon>Muscomorpha</taxon>
        <taxon>Ephydroidea</taxon>
        <taxon>Drosophilidae</taxon>
        <taxon>Drosophila</taxon>
    </lineage>
</organism>
<keyword evidence="5" id="KW-1185">Reference proteome</keyword>
<dbReference type="CDD" id="cd17686">
    <property type="entry name" value="RUN_RUBCN"/>
    <property type="match status" value="1"/>
</dbReference>
<dbReference type="OrthoDB" id="10067503at2759"/>
<dbReference type="GO" id="GO:1901981">
    <property type="term" value="F:phosphatidylinositol phosphate binding"/>
    <property type="evidence" value="ECO:0007669"/>
    <property type="project" value="TreeGrafter"/>
</dbReference>
<dbReference type="Pfam" id="PF13901">
    <property type="entry name" value="RH_dom"/>
    <property type="match status" value="1"/>
</dbReference>
<dbReference type="InterPro" id="IPR025258">
    <property type="entry name" value="RH_dom"/>
</dbReference>
<evidence type="ECO:0000313" key="5">
    <source>
        <dbReference type="Proteomes" id="UP000494163"/>
    </source>
</evidence>
<feature type="region of interest" description="Disordered" evidence="2">
    <location>
        <begin position="1"/>
        <end position="29"/>
    </location>
</feature>
<proteinExistence type="predicted"/>
<dbReference type="InterPro" id="IPR037213">
    <property type="entry name" value="Run_dom_sf"/>
</dbReference>
<dbReference type="PANTHER" id="PTHR45971">
    <property type="entry name" value="PHOX (PX) DOMAIN-CONTAINING PROTEIN"/>
    <property type="match status" value="1"/>
</dbReference>
<protein>
    <submittedName>
        <fullName evidence="4">CG12772</fullName>
    </submittedName>
</protein>
<dbReference type="Gene3D" id="1.20.58.900">
    <property type="match status" value="1"/>
</dbReference>